<evidence type="ECO:0000259" key="1">
    <source>
        <dbReference type="Pfam" id="PF00144"/>
    </source>
</evidence>
<accession>A0ABT2FU90</accession>
<dbReference type="Gene3D" id="3.40.710.10">
    <property type="entry name" value="DD-peptidase/beta-lactamase superfamily"/>
    <property type="match status" value="1"/>
</dbReference>
<organism evidence="2 3">
    <name type="scientific">Corynebacterium lemuris</name>
    <dbReference type="NCBI Taxonomy" id="1859292"/>
    <lineage>
        <taxon>Bacteria</taxon>
        <taxon>Bacillati</taxon>
        <taxon>Actinomycetota</taxon>
        <taxon>Actinomycetes</taxon>
        <taxon>Mycobacteriales</taxon>
        <taxon>Corynebacteriaceae</taxon>
        <taxon>Corynebacterium</taxon>
    </lineage>
</organism>
<dbReference type="Proteomes" id="UP001205965">
    <property type="component" value="Unassembled WGS sequence"/>
</dbReference>
<proteinExistence type="predicted"/>
<gene>
    <name evidence="2" type="ORF">NYP18_03865</name>
</gene>
<name>A0ABT2FU90_9CORY</name>
<dbReference type="PANTHER" id="PTHR43319">
    <property type="entry name" value="BETA-LACTAMASE-RELATED"/>
    <property type="match status" value="1"/>
</dbReference>
<comment type="caution">
    <text evidence="2">The sequence shown here is derived from an EMBL/GenBank/DDBJ whole genome shotgun (WGS) entry which is preliminary data.</text>
</comment>
<feature type="domain" description="Beta-lactamase-related" evidence="1">
    <location>
        <begin position="37"/>
        <end position="364"/>
    </location>
</feature>
<dbReference type="PANTHER" id="PTHR43319:SF3">
    <property type="entry name" value="BETA-LACTAMASE-RELATED DOMAIN-CONTAINING PROTEIN"/>
    <property type="match status" value="1"/>
</dbReference>
<dbReference type="InterPro" id="IPR052907">
    <property type="entry name" value="Beta-lactamase/esterase"/>
</dbReference>
<evidence type="ECO:0000313" key="3">
    <source>
        <dbReference type="Proteomes" id="UP001205965"/>
    </source>
</evidence>
<protein>
    <submittedName>
        <fullName evidence="2">Beta-lactamase family protein</fullName>
    </submittedName>
</protein>
<keyword evidence="3" id="KW-1185">Reference proteome</keyword>
<dbReference type="Pfam" id="PF00144">
    <property type="entry name" value="Beta-lactamase"/>
    <property type="match status" value="1"/>
</dbReference>
<evidence type="ECO:0000313" key="2">
    <source>
        <dbReference type="EMBL" id="MCS5478787.1"/>
    </source>
</evidence>
<sequence>MTTPNLPPAATVTGTNTAEGADLRNVFSRSLTRMPGGAQLVVTLDGEPIVDLAGGTAGGPVCQDTPVQVFSVSKLIVALAAAHAVGAGKLDLDRPLAEYWPAFDRPATRAITTRHVLSHSSGINGVDTPLSVDGLLAGALDEAVEKQEPRWEPGSAHGYHAFTYGALMAGIFRHAVGESLQDYAARNIIDPTGGGFWFGTPGDVLPRLATLSFDAPILTEVQLGGIIEGTAIPDGAMTPIMQDAPGFFLDPRVQQADWPAMSGVSSAQALARIVNTTHGYGQEATVPEPAITEMATEQVYGLDRSLGQRSGFGLGVELPQPAMPYFGPGSYGHQGAGGSVVAVDPARRLVFAYVQTHTSPTVGVSDQAITLLAATRALLERG</sequence>
<reference evidence="2 3" key="1">
    <citation type="submission" date="2022-08" db="EMBL/GenBank/DDBJ databases">
        <title>YIM 101645 draft genome.</title>
        <authorList>
            <person name="Chen X."/>
        </authorList>
    </citation>
    <scope>NUCLEOTIDE SEQUENCE [LARGE SCALE GENOMIC DNA]</scope>
    <source>
        <strain evidence="2 3">YIM 101645</strain>
    </source>
</reference>
<dbReference type="EMBL" id="JANWTC010000002">
    <property type="protein sequence ID" value="MCS5478787.1"/>
    <property type="molecule type" value="Genomic_DNA"/>
</dbReference>
<dbReference type="InterPro" id="IPR001466">
    <property type="entry name" value="Beta-lactam-related"/>
</dbReference>
<dbReference type="InterPro" id="IPR012338">
    <property type="entry name" value="Beta-lactam/transpept-like"/>
</dbReference>
<dbReference type="RefSeq" id="WP_259426862.1">
    <property type="nucleotide sequence ID" value="NZ_JANWTC010000002.1"/>
</dbReference>
<dbReference type="SUPFAM" id="SSF56601">
    <property type="entry name" value="beta-lactamase/transpeptidase-like"/>
    <property type="match status" value="1"/>
</dbReference>